<dbReference type="PANTHER" id="PTHR30408">
    <property type="entry name" value="TYPE-1 RESTRICTION ENZYME ECOKI SPECIFICITY PROTEIN"/>
    <property type="match status" value="1"/>
</dbReference>
<dbReference type="RefSeq" id="WP_205374247.1">
    <property type="nucleotide sequence ID" value="NZ_JAFEJA010000001.1"/>
</dbReference>
<evidence type="ECO:0000313" key="6">
    <source>
        <dbReference type="Proteomes" id="UP000664109"/>
    </source>
</evidence>
<keyword evidence="6" id="KW-1185">Reference proteome</keyword>
<organism evidence="5 6">
    <name type="scientific">Streptomyces zhihengii</name>
    <dbReference type="NCBI Taxonomy" id="1818004"/>
    <lineage>
        <taxon>Bacteria</taxon>
        <taxon>Bacillati</taxon>
        <taxon>Actinomycetota</taxon>
        <taxon>Actinomycetes</taxon>
        <taxon>Kitasatosporales</taxon>
        <taxon>Streptomycetaceae</taxon>
        <taxon>Streptomyces</taxon>
    </lineage>
</organism>
<evidence type="ECO:0000256" key="1">
    <source>
        <dbReference type="ARBA" id="ARBA00010923"/>
    </source>
</evidence>
<dbReference type="Gene3D" id="3.90.220.20">
    <property type="entry name" value="DNA methylase specificity domains"/>
    <property type="match status" value="2"/>
</dbReference>
<feature type="domain" description="Type I restriction modification DNA specificity" evidence="4">
    <location>
        <begin position="104"/>
        <end position="139"/>
    </location>
</feature>
<dbReference type="GO" id="GO:0004519">
    <property type="term" value="F:endonuclease activity"/>
    <property type="evidence" value="ECO:0007669"/>
    <property type="project" value="UniProtKB-KW"/>
</dbReference>
<sequence length="372" mass="41130">MVLSSTKHHGLVRADEYFKNRQIHSDDISGYKLVRRGWFAYATNHLAEGSIGLQEIVDTACVSPIYTVFSCLPEIDANFMYRILKSNTMLAAYGVHEQASVDRRGAVRYRDFKKIEVNLPPFAEQRRIAEILNEVDTQIQRACLRREKLAVVAGAATAALIHSASEATGVEWTVLEEIADISAGVTLGNHEPGDDAVSLPYLRVANVQEGYIDTADVKFVTVRSSDVERFRLAKGDVLLTEGGDLDKLGRGGVWDGRIDPCLHQNHVFKVRCQTAVYRPDFLASYLASPRGKSYFLGVAKQTTNLASINSSQVKKTPVPIVPLVEQERVVASVAEWKSQLVSADKDIDKLHLLRSALMNDLLTGKICFPVSA</sequence>
<keyword evidence="3" id="KW-0238">DNA-binding</keyword>
<dbReference type="SUPFAM" id="SSF116734">
    <property type="entry name" value="DNA methylase specificity domain"/>
    <property type="match status" value="2"/>
</dbReference>
<dbReference type="InterPro" id="IPR000055">
    <property type="entry name" value="Restrct_endonuc_typeI_TRD"/>
</dbReference>
<name>A0ABS2URT0_9ACTN</name>
<dbReference type="EMBL" id="JAFEJA010000001">
    <property type="protein sequence ID" value="MBM9620229.1"/>
    <property type="molecule type" value="Genomic_DNA"/>
</dbReference>
<dbReference type="InterPro" id="IPR052021">
    <property type="entry name" value="Type-I_RS_S_subunit"/>
</dbReference>
<reference evidence="5 6" key="1">
    <citation type="journal article" date="2016" name="Arch. Microbiol.">
        <title>Streptomyces zhihengii sp. nov., isolated from rhizospheric soil of Psammosilene tunicoides.</title>
        <authorList>
            <person name="Huang M.J."/>
            <person name="Fei J.J."/>
            <person name="Salam N."/>
            <person name="Kim C.J."/>
            <person name="Hozzein W.N."/>
            <person name="Xiao M."/>
            <person name="Huang H.Q."/>
            <person name="Li W.J."/>
        </authorList>
    </citation>
    <scope>NUCLEOTIDE SEQUENCE [LARGE SCALE GENOMIC DNA]</scope>
    <source>
        <strain evidence="5 6">YIM T102</strain>
    </source>
</reference>
<evidence type="ECO:0000256" key="2">
    <source>
        <dbReference type="ARBA" id="ARBA00022747"/>
    </source>
</evidence>
<dbReference type="CDD" id="cd17253">
    <property type="entry name" value="RMtype1_S_Eco933I-TRD2-CR2_like"/>
    <property type="match status" value="1"/>
</dbReference>
<evidence type="ECO:0000259" key="4">
    <source>
        <dbReference type="Pfam" id="PF01420"/>
    </source>
</evidence>
<keyword evidence="5" id="KW-0540">Nuclease</keyword>
<gene>
    <name evidence="5" type="ORF">JE024_16075</name>
</gene>
<keyword evidence="5" id="KW-0255">Endonuclease</keyword>
<proteinExistence type="inferred from homology"/>
<keyword evidence="2" id="KW-0680">Restriction system</keyword>
<evidence type="ECO:0000313" key="5">
    <source>
        <dbReference type="EMBL" id="MBM9620229.1"/>
    </source>
</evidence>
<accession>A0ABS2URT0</accession>
<comment type="similarity">
    <text evidence="1">Belongs to the type-I restriction system S methylase family.</text>
</comment>
<evidence type="ECO:0000256" key="3">
    <source>
        <dbReference type="ARBA" id="ARBA00023125"/>
    </source>
</evidence>
<keyword evidence="5" id="KW-0378">Hydrolase</keyword>
<protein>
    <submittedName>
        <fullName evidence="5">Restriction endonuclease subunit S</fullName>
    </submittedName>
</protein>
<dbReference type="Pfam" id="PF01420">
    <property type="entry name" value="Methylase_S"/>
    <property type="match status" value="1"/>
</dbReference>
<dbReference type="InterPro" id="IPR044946">
    <property type="entry name" value="Restrct_endonuc_typeI_TRD_sf"/>
</dbReference>
<comment type="caution">
    <text evidence="5">The sequence shown here is derived from an EMBL/GenBank/DDBJ whole genome shotgun (WGS) entry which is preliminary data.</text>
</comment>
<dbReference type="PANTHER" id="PTHR30408:SF12">
    <property type="entry name" value="TYPE I RESTRICTION ENZYME MJAVIII SPECIFICITY SUBUNIT"/>
    <property type="match status" value="1"/>
</dbReference>
<dbReference type="Proteomes" id="UP000664109">
    <property type="component" value="Unassembled WGS sequence"/>
</dbReference>